<dbReference type="InterPro" id="IPR035753">
    <property type="entry name" value="RIM-BP_SH3_2"/>
</dbReference>
<evidence type="ECO:0000259" key="4">
    <source>
        <dbReference type="PROSITE" id="PS50002"/>
    </source>
</evidence>
<comment type="caution">
    <text evidence="5">The sequence shown here is derived from an EMBL/GenBank/DDBJ whole genome shotgun (WGS) entry which is preliminary data.</text>
</comment>
<evidence type="ECO:0000313" key="6">
    <source>
        <dbReference type="Proteomes" id="UP001162483"/>
    </source>
</evidence>
<dbReference type="Gene3D" id="2.30.30.40">
    <property type="entry name" value="SH3 Domains"/>
    <property type="match status" value="2"/>
</dbReference>
<evidence type="ECO:0000313" key="5">
    <source>
        <dbReference type="EMBL" id="CAI9574859.1"/>
    </source>
</evidence>
<organism evidence="5 6">
    <name type="scientific">Staurois parvus</name>
    <dbReference type="NCBI Taxonomy" id="386267"/>
    <lineage>
        <taxon>Eukaryota</taxon>
        <taxon>Metazoa</taxon>
        <taxon>Chordata</taxon>
        <taxon>Craniata</taxon>
        <taxon>Vertebrata</taxon>
        <taxon>Euteleostomi</taxon>
        <taxon>Amphibia</taxon>
        <taxon>Batrachia</taxon>
        <taxon>Anura</taxon>
        <taxon>Neobatrachia</taxon>
        <taxon>Ranoidea</taxon>
        <taxon>Ranidae</taxon>
        <taxon>Staurois</taxon>
    </lineage>
</organism>
<dbReference type="InterPro" id="IPR036028">
    <property type="entry name" value="SH3-like_dom_sf"/>
</dbReference>
<evidence type="ECO:0000256" key="3">
    <source>
        <dbReference type="SAM" id="MobiDB-lite"/>
    </source>
</evidence>
<gene>
    <name evidence="5" type="ORF">SPARVUS_LOCUS8057684</name>
</gene>
<feature type="non-terminal residue" evidence="5">
    <location>
        <position position="1"/>
    </location>
</feature>
<dbReference type="PRINTS" id="PR00452">
    <property type="entry name" value="SH3DOMAIN"/>
</dbReference>
<dbReference type="PROSITE" id="PS50002">
    <property type="entry name" value="SH3"/>
    <property type="match status" value="2"/>
</dbReference>
<feature type="compositionally biased region" description="Basic and acidic residues" evidence="3">
    <location>
        <begin position="437"/>
        <end position="455"/>
    </location>
</feature>
<proteinExistence type="predicted"/>
<dbReference type="Pfam" id="PF07653">
    <property type="entry name" value="SH3_2"/>
    <property type="match status" value="2"/>
</dbReference>
<feature type="compositionally biased region" description="Basic and acidic residues" evidence="3">
    <location>
        <begin position="10"/>
        <end position="20"/>
    </location>
</feature>
<sequence length="722" mass="81328">RGVSIDDFLEVDKKKGKEPSGSKVTIENEDAGELPLDTHSSIAHIDHSRSSNLSDILEEEEYEEDEDSSVIPSAQKWAQTSRNPAADSSAKLDCCETDSDEEILERILDLPLQKHCSKKLFSIPEVTEEEDEEENPAPSSCKAPLCNVEISKCHYAKTYKAFPQKPVGPTCANLYTEQCCKDLSGNSSKPECSVDDCVFQDWQQKAGSCVSQSPLYSVKSTVSESTMWNVKKNSSVNERAHCMAETTRMKQSEGKEHCSRLSSNAKQVLLYNSRGHDVKEPVFSDTNREVSQAGHRSIKVSRSYQKRKSFVPTNVTTKSTSTFSSRNLEIDIEYDTEDEDDLSVPTYYATQTKDDIWEDSSQTDREGWSESSDYSEPIRFTRIKDIKRQSKVQTGTTDCLKRHTSLLHIDQIHGDQQGSDKEDQGSRTASNKTMRTVRWEADRKDEWNEEPKVPLHPDNTGNAVLEKKSRLNHLASGSEPDVAATLAECHQDKGFQEKESISQRQEVDSIRMFVALFDYDPETMSPNPDAYMEELPFKEGQILQVFGDKDTDGFYQGKHGGRTGYIPCNMVSELHIETEEVRKELLRQGRLTSPSLLNDLDKHLKTSKSDSSISRKMVAMFDYNPRESSPNMDVEAELSFTAGDIITVFGPMDEDGFFYGELNGQRGFVPSNYLEVSQTQTKELRSQESVHERAEKVRTSEMTLTSLPQKLISETVLGAPLL</sequence>
<dbReference type="InterPro" id="IPR035755">
    <property type="entry name" value="RIM-BP_SH3_3"/>
</dbReference>
<feature type="compositionally biased region" description="Basic and acidic residues" evidence="3">
    <location>
        <begin position="410"/>
        <end position="425"/>
    </location>
</feature>
<feature type="region of interest" description="Disordered" evidence="3">
    <location>
        <begin position="355"/>
        <end position="374"/>
    </location>
</feature>
<evidence type="ECO:0000256" key="1">
    <source>
        <dbReference type="ARBA" id="ARBA00022443"/>
    </source>
</evidence>
<dbReference type="CDD" id="cd12013">
    <property type="entry name" value="SH3_RIM-BP_3"/>
    <property type="match status" value="1"/>
</dbReference>
<reference evidence="5" key="1">
    <citation type="submission" date="2023-05" db="EMBL/GenBank/DDBJ databases">
        <authorList>
            <person name="Stuckert A."/>
        </authorList>
    </citation>
    <scope>NUCLEOTIDE SEQUENCE</scope>
</reference>
<dbReference type="InterPro" id="IPR040325">
    <property type="entry name" value="RIMBP1/2/3"/>
</dbReference>
<feature type="domain" description="SH3" evidence="4">
    <location>
        <begin position="508"/>
        <end position="576"/>
    </location>
</feature>
<protein>
    <recommendedName>
        <fullName evidence="4">SH3 domain-containing protein</fullName>
    </recommendedName>
</protein>
<feature type="domain" description="SH3" evidence="4">
    <location>
        <begin position="612"/>
        <end position="679"/>
    </location>
</feature>
<feature type="region of interest" description="Disordered" evidence="3">
    <location>
        <begin position="410"/>
        <end position="461"/>
    </location>
</feature>
<dbReference type="PANTHER" id="PTHR14234">
    <property type="entry name" value="RIM BINDING PROTEIN-RELATED"/>
    <property type="match status" value="1"/>
</dbReference>
<dbReference type="Proteomes" id="UP001162483">
    <property type="component" value="Unassembled WGS sequence"/>
</dbReference>
<name>A0ABN9DQE8_9NEOB</name>
<keyword evidence="1 2" id="KW-0728">SH3 domain</keyword>
<feature type="region of interest" description="Disordered" evidence="3">
    <location>
        <begin position="1"/>
        <end position="91"/>
    </location>
</feature>
<evidence type="ECO:0000256" key="2">
    <source>
        <dbReference type="PROSITE-ProRule" id="PRU00192"/>
    </source>
</evidence>
<feature type="compositionally biased region" description="Polar residues" evidence="3">
    <location>
        <begin position="70"/>
        <end position="83"/>
    </location>
</feature>
<keyword evidence="6" id="KW-1185">Reference proteome</keyword>
<dbReference type="CDD" id="cd12012">
    <property type="entry name" value="SH3_RIM-BP_2"/>
    <property type="match status" value="1"/>
</dbReference>
<feature type="compositionally biased region" description="Acidic residues" evidence="3">
    <location>
        <begin position="56"/>
        <end position="68"/>
    </location>
</feature>
<dbReference type="SUPFAM" id="SSF50044">
    <property type="entry name" value="SH3-domain"/>
    <property type="match status" value="2"/>
</dbReference>
<accession>A0ABN9DQE8</accession>
<dbReference type="PANTHER" id="PTHR14234:SF20">
    <property type="entry name" value="PERIPHERAL-TYPE BENZODIAZEPINE RECEPTOR-ASSOCIATED PROTEIN 1"/>
    <property type="match status" value="1"/>
</dbReference>
<dbReference type="SMART" id="SM00326">
    <property type="entry name" value="SH3"/>
    <property type="match status" value="2"/>
</dbReference>
<dbReference type="InterPro" id="IPR001452">
    <property type="entry name" value="SH3_domain"/>
</dbReference>
<dbReference type="EMBL" id="CATNWA010014695">
    <property type="protein sequence ID" value="CAI9574859.1"/>
    <property type="molecule type" value="Genomic_DNA"/>
</dbReference>